<evidence type="ECO:0000313" key="1">
    <source>
        <dbReference type="EMBL" id="GJT58146.1"/>
    </source>
</evidence>
<dbReference type="InterPro" id="IPR043128">
    <property type="entry name" value="Rev_trsase/Diguanyl_cyclase"/>
</dbReference>
<reference evidence="1" key="1">
    <citation type="journal article" date="2022" name="Int. J. Mol. Sci.">
        <title>Draft Genome of Tanacetum Coccineum: Genomic Comparison of Closely Related Tanacetum-Family Plants.</title>
        <authorList>
            <person name="Yamashiro T."/>
            <person name="Shiraishi A."/>
            <person name="Nakayama K."/>
            <person name="Satake H."/>
        </authorList>
    </citation>
    <scope>NUCLEOTIDE SEQUENCE</scope>
</reference>
<proteinExistence type="predicted"/>
<dbReference type="Gene3D" id="3.10.10.10">
    <property type="entry name" value="HIV Type 1 Reverse Transcriptase, subunit A, domain 1"/>
    <property type="match status" value="1"/>
</dbReference>
<dbReference type="Gene3D" id="3.30.70.270">
    <property type="match status" value="1"/>
</dbReference>
<dbReference type="Proteomes" id="UP001151760">
    <property type="component" value="Unassembled WGS sequence"/>
</dbReference>
<comment type="caution">
    <text evidence="1">The sequence shown here is derived from an EMBL/GenBank/DDBJ whole genome shotgun (WGS) entry which is preliminary data.</text>
</comment>
<name>A0ABQ5F484_9ASTR</name>
<dbReference type="EMBL" id="BQNB010016991">
    <property type="protein sequence ID" value="GJT58146.1"/>
    <property type="molecule type" value="Genomic_DNA"/>
</dbReference>
<accession>A0ABQ5F484</accession>
<reference evidence="1" key="2">
    <citation type="submission" date="2022-01" db="EMBL/GenBank/DDBJ databases">
        <authorList>
            <person name="Yamashiro T."/>
            <person name="Shiraishi A."/>
            <person name="Satake H."/>
            <person name="Nakayama K."/>
        </authorList>
    </citation>
    <scope>NUCLEOTIDE SEQUENCE</scope>
</reference>
<evidence type="ECO:0000313" key="2">
    <source>
        <dbReference type="Proteomes" id="UP001151760"/>
    </source>
</evidence>
<sequence length="262" mass="30101">MICFWTILAIGAKIFYQRFDLAESGYHQLRVMREDISKTDLRTRYGHYEFLVMHSRSDLCSIAVLKKKNEPIYGLCLEILRLEEVTASLWIQQRLRLITTNGAETYTVTEVRMFSGACWLLPFRFVQGFLPISFTSYLLIGMGEKFVWMDEQFGGFQYTVLASIRMKVWVVFFDLATHGIVDRLRFKAVNALELKGGGELWAIMQMCKTVKLSARFSVDVTRVKIDIKGASGLLQPLEILCGNGMRFPWISFTGLPTSQKKT</sequence>
<organism evidence="1 2">
    <name type="scientific">Tanacetum coccineum</name>
    <dbReference type="NCBI Taxonomy" id="301880"/>
    <lineage>
        <taxon>Eukaryota</taxon>
        <taxon>Viridiplantae</taxon>
        <taxon>Streptophyta</taxon>
        <taxon>Embryophyta</taxon>
        <taxon>Tracheophyta</taxon>
        <taxon>Spermatophyta</taxon>
        <taxon>Magnoliopsida</taxon>
        <taxon>eudicotyledons</taxon>
        <taxon>Gunneridae</taxon>
        <taxon>Pentapetalae</taxon>
        <taxon>asterids</taxon>
        <taxon>campanulids</taxon>
        <taxon>Asterales</taxon>
        <taxon>Asteraceae</taxon>
        <taxon>Asteroideae</taxon>
        <taxon>Anthemideae</taxon>
        <taxon>Anthemidinae</taxon>
        <taxon>Tanacetum</taxon>
    </lineage>
</organism>
<keyword evidence="2" id="KW-1185">Reference proteome</keyword>
<gene>
    <name evidence="1" type="ORF">Tco_0993200</name>
</gene>
<protein>
    <submittedName>
        <fullName evidence="1">Uncharacterized protein</fullName>
    </submittedName>
</protein>